<dbReference type="InterPro" id="IPR007863">
    <property type="entry name" value="Peptidase_M16_C"/>
</dbReference>
<feature type="domain" description="Peptidase M16 C-terminal" evidence="1">
    <location>
        <begin position="103"/>
        <end position="155"/>
    </location>
</feature>
<dbReference type="GO" id="GO:0046872">
    <property type="term" value="F:metal ion binding"/>
    <property type="evidence" value="ECO:0007669"/>
    <property type="project" value="InterPro"/>
</dbReference>
<dbReference type="InterPro" id="IPR050626">
    <property type="entry name" value="Peptidase_M16"/>
</dbReference>
<reference evidence="2 3" key="1">
    <citation type="submission" date="2019-09" db="EMBL/GenBank/DDBJ databases">
        <title>NBRP : Genome information of microbial organism related human and environment.</title>
        <authorList>
            <person name="Hattori M."/>
            <person name="Oshima K."/>
            <person name="Inaba H."/>
            <person name="Suda W."/>
            <person name="Sakamoto M."/>
            <person name="Iino T."/>
            <person name="Kitahara M."/>
            <person name="Oshida Y."/>
            <person name="Iida T."/>
            <person name="Kudo T."/>
            <person name="Itoh T."/>
            <person name="Ohkuma M."/>
        </authorList>
    </citation>
    <scope>NUCLEOTIDE SEQUENCE [LARGE SCALE GENOMIC DNA]</scope>
    <source>
        <strain evidence="2 3">Q-1</strain>
    </source>
</reference>
<proteinExistence type="predicted"/>
<dbReference type="SUPFAM" id="SSF63411">
    <property type="entry name" value="LuxS/MPP-like metallohydrolase"/>
    <property type="match status" value="4"/>
</dbReference>
<dbReference type="Proteomes" id="UP000324996">
    <property type="component" value="Unassembled WGS sequence"/>
</dbReference>
<dbReference type="Pfam" id="PF05193">
    <property type="entry name" value="Peptidase_M16_C"/>
    <property type="match status" value="2"/>
</dbReference>
<protein>
    <submittedName>
        <fullName evidence="2">Peptidase M16</fullName>
    </submittedName>
</protein>
<sequence>MGLQSGADSNASTGLEATTYHLTLPGSDFARAEPLLAVLRDIADGLLITPKDVEQERAVVISELIARDSTAAKASRAFMRFLAPDSIAAEQWPGGTRESLETIDAADLKAFYQAHYRPEKMILVVVGDQDVDRMEAAIIKYFADFKGRGPAAPMADEAAIADLPAPPRAASHIAPGLRPMVAVNFAQDRTALLRRSIAYSGRYRVEPDDADRRDEILRQSFALDFALAAFQRRVQDLMFGADAGFSAGGASFDHIPRAAYFFGFSFTPAGDDWQKALAVLRREADRLRLYGITEAELDLMRISQKKALETAAERADTRSSGALASQILSSVASSYVFRHPRDQLADFARVADDITTDDVRMVVQGLFHAGDHGALRQPLIFVRLAESAPEDAGGKDHDAADSMDGIMAVWEEAGDQRPPPWEMAARSDFAYQSFGPPGRVIHRDEIADFGIFRLHFANHVVAQIKESDLEQNLVRFSIRVGNGLSLYHPDEAGLMLKTRQLAVLGGLGAHDFQALAAIMADQSLSVSLSIDPEGIRILGAAIVEDLPLALNYATAMLSDLAFRAEAEPLYERGVTQLYTGLRSSPQAVMQVDGLPFVLAGDRRKIGLPESLEKALAPDREAIMARIKPFLLSDFLEISLVGAIGLAEAETLLASTVGALPARAVQPAQSLPIVPTYAENGASASFTYVGEDAGSQNVLFWPVRDAIPRKQALALHLLTSVLSIKAREDVREMDGLSYAPGASWQLASSLGYRGLISLFADSDALRSDAVMKALKALLDEAADHPISDDLLDRARLPVVEQLSRWRDSNEGWLFGVLEGLSHAPDRLIAIAP</sequence>
<dbReference type="InterPro" id="IPR011249">
    <property type="entry name" value="Metalloenz_LuxS/M16"/>
</dbReference>
<dbReference type="PANTHER" id="PTHR43690:SF17">
    <property type="entry name" value="PROTEIN YHJJ"/>
    <property type="match status" value="1"/>
</dbReference>
<evidence type="ECO:0000259" key="1">
    <source>
        <dbReference type="Pfam" id="PF05193"/>
    </source>
</evidence>
<accession>A0A5A7N899</accession>
<evidence type="ECO:0000313" key="3">
    <source>
        <dbReference type="Proteomes" id="UP000324996"/>
    </source>
</evidence>
<dbReference type="Gene3D" id="3.30.830.10">
    <property type="entry name" value="Metalloenzyme, LuxS/M16 peptidase-like"/>
    <property type="match status" value="3"/>
</dbReference>
<dbReference type="EMBL" id="BKCN01000007">
    <property type="protein sequence ID" value="GER03984.1"/>
    <property type="molecule type" value="Genomic_DNA"/>
</dbReference>
<evidence type="ECO:0000313" key="2">
    <source>
        <dbReference type="EMBL" id="GER03984.1"/>
    </source>
</evidence>
<comment type="caution">
    <text evidence="2">The sequence shown here is derived from an EMBL/GenBank/DDBJ whole genome shotgun (WGS) entry which is preliminary data.</text>
</comment>
<dbReference type="AlphaFoldDB" id="A0A5A7N899"/>
<gene>
    <name evidence="2" type="ORF">JCM17846_16660</name>
</gene>
<keyword evidence="3" id="KW-1185">Reference proteome</keyword>
<feature type="domain" description="Peptidase M16 C-terminal" evidence="1">
    <location>
        <begin position="620"/>
        <end position="794"/>
    </location>
</feature>
<name>A0A5A7N899_9PROT</name>
<organism evidence="2 3">
    <name type="scientific">Iodidimonas nitroreducens</name>
    <dbReference type="NCBI Taxonomy" id="1236968"/>
    <lineage>
        <taxon>Bacteria</taxon>
        <taxon>Pseudomonadati</taxon>
        <taxon>Pseudomonadota</taxon>
        <taxon>Alphaproteobacteria</taxon>
        <taxon>Iodidimonadales</taxon>
        <taxon>Iodidimonadaceae</taxon>
        <taxon>Iodidimonas</taxon>
    </lineage>
</organism>
<dbReference type="PANTHER" id="PTHR43690">
    <property type="entry name" value="NARDILYSIN"/>
    <property type="match status" value="1"/>
</dbReference>